<protein>
    <submittedName>
        <fullName evidence="2">Uncharacterized protein</fullName>
    </submittedName>
</protein>
<proteinExistence type="predicted"/>
<dbReference type="EMBL" id="VSRR010012334">
    <property type="protein sequence ID" value="MPC54410.1"/>
    <property type="molecule type" value="Genomic_DNA"/>
</dbReference>
<dbReference type="AlphaFoldDB" id="A0A5B7G2V1"/>
<organism evidence="2 3">
    <name type="scientific">Portunus trituberculatus</name>
    <name type="common">Swimming crab</name>
    <name type="synonym">Neptunus trituberculatus</name>
    <dbReference type="NCBI Taxonomy" id="210409"/>
    <lineage>
        <taxon>Eukaryota</taxon>
        <taxon>Metazoa</taxon>
        <taxon>Ecdysozoa</taxon>
        <taxon>Arthropoda</taxon>
        <taxon>Crustacea</taxon>
        <taxon>Multicrustacea</taxon>
        <taxon>Malacostraca</taxon>
        <taxon>Eumalacostraca</taxon>
        <taxon>Eucarida</taxon>
        <taxon>Decapoda</taxon>
        <taxon>Pleocyemata</taxon>
        <taxon>Brachyura</taxon>
        <taxon>Eubrachyura</taxon>
        <taxon>Portunoidea</taxon>
        <taxon>Portunidae</taxon>
        <taxon>Portuninae</taxon>
        <taxon>Portunus</taxon>
    </lineage>
</organism>
<comment type="caution">
    <text evidence="2">The sequence shown here is derived from an EMBL/GenBank/DDBJ whole genome shotgun (WGS) entry which is preliminary data.</text>
</comment>
<dbReference type="Proteomes" id="UP000324222">
    <property type="component" value="Unassembled WGS sequence"/>
</dbReference>
<keyword evidence="3" id="KW-1185">Reference proteome</keyword>
<feature type="signal peptide" evidence="1">
    <location>
        <begin position="1"/>
        <end position="39"/>
    </location>
</feature>
<keyword evidence="1" id="KW-0732">Signal</keyword>
<reference evidence="2 3" key="1">
    <citation type="submission" date="2019-05" db="EMBL/GenBank/DDBJ databases">
        <title>Another draft genome of Portunus trituberculatus and its Hox gene families provides insights of decapod evolution.</title>
        <authorList>
            <person name="Jeong J.-H."/>
            <person name="Song I."/>
            <person name="Kim S."/>
            <person name="Choi T."/>
            <person name="Kim D."/>
            <person name="Ryu S."/>
            <person name="Kim W."/>
        </authorList>
    </citation>
    <scope>NUCLEOTIDE SEQUENCE [LARGE SCALE GENOMIC DNA]</scope>
    <source>
        <tissue evidence="2">Muscle</tissue>
    </source>
</reference>
<feature type="chain" id="PRO_5022916783" evidence="1">
    <location>
        <begin position="40"/>
        <end position="166"/>
    </location>
</feature>
<gene>
    <name evidence="2" type="ORF">E2C01_048325</name>
</gene>
<accession>A0A5B7G2V1</accession>
<name>A0A5B7G2V1_PORTR</name>
<sequence length="166" mass="17373">MARPQGIAQAADEVFVAVSRLFLLCLPSCLPACLPTADCLSFCRLPPACLAGLKPSPRRAPPPAAHRHANSVLCVEGMEGWLVALPAVTTTQAPTPAARSDLSRSNYIIPLAISSSGQTLQRISCASFYNASFEQRVGEALAGQASQRNAKEAQTADDVSLVLGGL</sequence>
<evidence type="ECO:0000313" key="2">
    <source>
        <dbReference type="EMBL" id="MPC54410.1"/>
    </source>
</evidence>
<evidence type="ECO:0000313" key="3">
    <source>
        <dbReference type="Proteomes" id="UP000324222"/>
    </source>
</evidence>
<evidence type="ECO:0000256" key="1">
    <source>
        <dbReference type="SAM" id="SignalP"/>
    </source>
</evidence>